<sequence>MAYYSYLALKRPGDANDDDYNWLVVSPDRNTTDTFFRILLENKELKLGNQKTNIVKIHEIKRESSRFWTIDSSDGDVGATLHFALSGKNNSSNTAKDTVLHDLIGRIKLYWMGGRVSYQWKIIGQQAAIDVDNDWLSGYSFFIRRRGYPNSYWHFVDGRVRLSDTKRTRFVISIREPKTTAPKIPLIASDHITISTIGPHGELEPVKAPRSGAGTETRFRFSDFLTRFSVDHADSERVVYLEAGRGDSFELCEGIPYSYDASE</sequence>
<name>A0A0F7ZJM9_9HYPO</name>
<keyword evidence="2" id="KW-1185">Reference proteome</keyword>
<evidence type="ECO:0000313" key="2">
    <source>
        <dbReference type="Proteomes" id="UP000054481"/>
    </source>
</evidence>
<protein>
    <submittedName>
        <fullName evidence="1">Uncharacterized protein</fullName>
    </submittedName>
</protein>
<dbReference type="EMBL" id="KQ030680">
    <property type="protein sequence ID" value="KJZ69770.1"/>
    <property type="molecule type" value="Genomic_DNA"/>
</dbReference>
<organism evidence="1 2">
    <name type="scientific">Hirsutella minnesotensis 3608</name>
    <dbReference type="NCBI Taxonomy" id="1043627"/>
    <lineage>
        <taxon>Eukaryota</taxon>
        <taxon>Fungi</taxon>
        <taxon>Dikarya</taxon>
        <taxon>Ascomycota</taxon>
        <taxon>Pezizomycotina</taxon>
        <taxon>Sordariomycetes</taxon>
        <taxon>Hypocreomycetidae</taxon>
        <taxon>Hypocreales</taxon>
        <taxon>Ophiocordycipitaceae</taxon>
        <taxon>Hirsutella</taxon>
    </lineage>
</organism>
<proteinExistence type="predicted"/>
<gene>
    <name evidence="1" type="ORF">HIM_10829</name>
</gene>
<dbReference type="Proteomes" id="UP000054481">
    <property type="component" value="Unassembled WGS sequence"/>
</dbReference>
<dbReference type="OrthoDB" id="4358442at2759"/>
<accession>A0A0F7ZJM9</accession>
<reference evidence="1 2" key="1">
    <citation type="journal article" date="2014" name="Genome Biol. Evol.">
        <title>Comparative genomics and transcriptomics analyses reveal divergent lifestyle features of nematode endoparasitic fungus Hirsutella minnesotensis.</title>
        <authorList>
            <person name="Lai Y."/>
            <person name="Liu K."/>
            <person name="Zhang X."/>
            <person name="Zhang X."/>
            <person name="Li K."/>
            <person name="Wang N."/>
            <person name="Shu C."/>
            <person name="Wu Y."/>
            <person name="Wang C."/>
            <person name="Bushley K.E."/>
            <person name="Xiang M."/>
            <person name="Liu X."/>
        </authorList>
    </citation>
    <scope>NUCLEOTIDE SEQUENCE [LARGE SCALE GENOMIC DNA]</scope>
    <source>
        <strain evidence="1 2">3608</strain>
    </source>
</reference>
<evidence type="ECO:0000313" key="1">
    <source>
        <dbReference type="EMBL" id="KJZ69770.1"/>
    </source>
</evidence>
<dbReference type="AlphaFoldDB" id="A0A0F7ZJM9"/>